<proteinExistence type="predicted"/>
<sequence>MAWHRDSGVGRGEWLGMLDSSEVLYLFKRSGDIGGNVGGVPASQVREKTARQVDRSLKTLRKQVASCAEERT</sequence>
<gene>
    <name evidence="1" type="ORF">IQ235_15480</name>
</gene>
<dbReference type="EMBL" id="JADEXN010000312">
    <property type="protein sequence ID" value="MBE9042179.1"/>
    <property type="molecule type" value="Genomic_DNA"/>
</dbReference>
<protein>
    <submittedName>
        <fullName evidence="1">Uncharacterized protein</fullName>
    </submittedName>
</protein>
<organism evidence="1 2">
    <name type="scientific">Zarconia navalis LEGE 11467</name>
    <dbReference type="NCBI Taxonomy" id="1828826"/>
    <lineage>
        <taxon>Bacteria</taxon>
        <taxon>Bacillati</taxon>
        <taxon>Cyanobacteriota</taxon>
        <taxon>Cyanophyceae</taxon>
        <taxon>Oscillatoriophycideae</taxon>
        <taxon>Oscillatoriales</taxon>
        <taxon>Oscillatoriales incertae sedis</taxon>
        <taxon>Zarconia</taxon>
        <taxon>Zarconia navalis</taxon>
    </lineage>
</organism>
<comment type="caution">
    <text evidence="1">The sequence shown here is derived from an EMBL/GenBank/DDBJ whole genome shotgun (WGS) entry which is preliminary data.</text>
</comment>
<evidence type="ECO:0000313" key="2">
    <source>
        <dbReference type="Proteomes" id="UP000621799"/>
    </source>
</evidence>
<accession>A0A928VYX7</accession>
<reference evidence="1" key="1">
    <citation type="submission" date="2020-10" db="EMBL/GenBank/DDBJ databases">
        <authorList>
            <person name="Castelo-Branco R."/>
            <person name="Eusebio N."/>
            <person name="Adriana R."/>
            <person name="Vieira A."/>
            <person name="Brugerolle De Fraissinette N."/>
            <person name="Rezende De Castro R."/>
            <person name="Schneider M.P."/>
            <person name="Vasconcelos V."/>
            <person name="Leao P.N."/>
        </authorList>
    </citation>
    <scope>NUCLEOTIDE SEQUENCE</scope>
    <source>
        <strain evidence="1">LEGE 11467</strain>
    </source>
</reference>
<dbReference type="RefSeq" id="WP_264322354.1">
    <property type="nucleotide sequence ID" value="NZ_JADEXN010000312.1"/>
</dbReference>
<name>A0A928VYX7_9CYAN</name>
<keyword evidence="2" id="KW-1185">Reference proteome</keyword>
<dbReference type="Proteomes" id="UP000621799">
    <property type="component" value="Unassembled WGS sequence"/>
</dbReference>
<dbReference type="AlphaFoldDB" id="A0A928VYX7"/>
<evidence type="ECO:0000313" key="1">
    <source>
        <dbReference type="EMBL" id="MBE9042179.1"/>
    </source>
</evidence>